<gene>
    <name evidence="2" type="ORF">CYMTET_57013</name>
    <name evidence="3" type="ORF">CYMTET_7646</name>
</gene>
<evidence type="ECO:0000313" key="3">
    <source>
        <dbReference type="EMBL" id="KAK3284718.1"/>
    </source>
</evidence>
<evidence type="ECO:0000313" key="4">
    <source>
        <dbReference type="Proteomes" id="UP001190700"/>
    </source>
</evidence>
<feature type="region of interest" description="Disordered" evidence="1">
    <location>
        <begin position="19"/>
        <end position="72"/>
    </location>
</feature>
<protein>
    <submittedName>
        <fullName evidence="3">Uncharacterized protein</fullName>
    </submittedName>
</protein>
<feature type="compositionally biased region" description="Pro residues" evidence="1">
    <location>
        <begin position="59"/>
        <end position="70"/>
    </location>
</feature>
<comment type="caution">
    <text evidence="3">The sequence shown here is derived from an EMBL/GenBank/DDBJ whole genome shotgun (WGS) entry which is preliminary data.</text>
</comment>
<dbReference type="Proteomes" id="UP001190700">
    <property type="component" value="Unassembled WGS sequence"/>
</dbReference>
<keyword evidence="4" id="KW-1185">Reference proteome</keyword>
<dbReference type="EMBL" id="LGRX02035935">
    <property type="protein sequence ID" value="KAK3232638.1"/>
    <property type="molecule type" value="Genomic_DNA"/>
</dbReference>
<organism evidence="3 4">
    <name type="scientific">Cymbomonas tetramitiformis</name>
    <dbReference type="NCBI Taxonomy" id="36881"/>
    <lineage>
        <taxon>Eukaryota</taxon>
        <taxon>Viridiplantae</taxon>
        <taxon>Chlorophyta</taxon>
        <taxon>Pyramimonadophyceae</taxon>
        <taxon>Pyramimonadales</taxon>
        <taxon>Pyramimonadaceae</taxon>
        <taxon>Cymbomonas</taxon>
    </lineage>
</organism>
<accession>A0AAE0LGT3</accession>
<sequence length="104" mass="10945">MPPPVTRSFADFIASTGFTVEAPGEPPTAMNTMLSATREEPESATGYAASISDDEGYPPEQPPAGQPPPRFGCGRTIPALFVISTGRWYWTGCLSSPNHGDTAA</sequence>
<proteinExistence type="predicted"/>
<name>A0AAE0LGT3_9CHLO</name>
<reference evidence="3 4" key="1">
    <citation type="journal article" date="2015" name="Genome Biol. Evol.">
        <title>Comparative Genomics of a Bacterivorous Green Alga Reveals Evolutionary Causalities and Consequences of Phago-Mixotrophic Mode of Nutrition.</title>
        <authorList>
            <person name="Burns J.A."/>
            <person name="Paasch A."/>
            <person name="Narechania A."/>
            <person name="Kim E."/>
        </authorList>
    </citation>
    <scope>NUCLEOTIDE SEQUENCE [LARGE SCALE GENOMIC DNA]</scope>
    <source>
        <strain evidence="3">PLY_AMNH</strain>
    </source>
</reference>
<dbReference type="AlphaFoldDB" id="A0AAE0LGT3"/>
<evidence type="ECO:0000256" key="1">
    <source>
        <dbReference type="SAM" id="MobiDB-lite"/>
    </source>
</evidence>
<reference evidence="3" key="2">
    <citation type="submission" date="2023-06" db="EMBL/GenBank/DDBJ databases">
        <title>Long-read-based genome assembly of the green algal bacterivore Cymbomonas tetramitiformis.</title>
        <authorList>
            <person name="Gyaltshen Y."/>
            <person name="Rozenberg A."/>
            <person name="Paasch A."/>
            <person name="Burns J.A."/>
            <person name="Warring S."/>
            <person name="Larson R."/>
            <person name="Maurer-Alcala X."/>
            <person name="Dacks J."/>
            <person name="Kim E."/>
        </authorList>
    </citation>
    <scope>NUCLEOTIDE SEQUENCE</scope>
    <source>
        <strain evidence="3">PLY_AMNH</strain>
    </source>
</reference>
<dbReference type="EMBL" id="LGRX02002189">
    <property type="protein sequence ID" value="KAK3284718.1"/>
    <property type="molecule type" value="Genomic_DNA"/>
</dbReference>
<evidence type="ECO:0000313" key="2">
    <source>
        <dbReference type="EMBL" id="KAK3232638.1"/>
    </source>
</evidence>